<evidence type="ECO:0000256" key="1">
    <source>
        <dbReference type="SAM" id="MobiDB-lite"/>
    </source>
</evidence>
<feature type="region of interest" description="Disordered" evidence="1">
    <location>
        <begin position="17"/>
        <end position="104"/>
    </location>
</feature>
<evidence type="ECO:0000313" key="3">
    <source>
        <dbReference type="Proteomes" id="UP000256964"/>
    </source>
</evidence>
<dbReference type="EMBL" id="KZ857398">
    <property type="protein sequence ID" value="RDX50736.1"/>
    <property type="molecule type" value="Genomic_DNA"/>
</dbReference>
<reference evidence="2 3" key="1">
    <citation type="journal article" date="2018" name="Biotechnol. Biofuels">
        <title>Integrative visual omics of the white-rot fungus Polyporus brumalis exposes the biotechnological potential of its oxidative enzymes for delignifying raw plant biomass.</title>
        <authorList>
            <person name="Miyauchi S."/>
            <person name="Rancon A."/>
            <person name="Drula E."/>
            <person name="Hage H."/>
            <person name="Chaduli D."/>
            <person name="Favel A."/>
            <person name="Grisel S."/>
            <person name="Henrissat B."/>
            <person name="Herpoel-Gimbert I."/>
            <person name="Ruiz-Duenas F.J."/>
            <person name="Chevret D."/>
            <person name="Hainaut M."/>
            <person name="Lin J."/>
            <person name="Wang M."/>
            <person name="Pangilinan J."/>
            <person name="Lipzen A."/>
            <person name="Lesage-Meessen L."/>
            <person name="Navarro D."/>
            <person name="Riley R."/>
            <person name="Grigoriev I.V."/>
            <person name="Zhou S."/>
            <person name="Raouche S."/>
            <person name="Rosso M.N."/>
        </authorList>
    </citation>
    <scope>NUCLEOTIDE SEQUENCE [LARGE SCALE GENOMIC DNA]</scope>
    <source>
        <strain evidence="2 3">BRFM 1820</strain>
    </source>
</reference>
<dbReference type="OrthoDB" id="2758588at2759"/>
<proteinExistence type="predicted"/>
<evidence type="ECO:0000313" key="2">
    <source>
        <dbReference type="EMBL" id="RDX50736.1"/>
    </source>
</evidence>
<protein>
    <submittedName>
        <fullName evidence="2">Uncharacterized protein</fullName>
    </submittedName>
</protein>
<accession>A0A371DE01</accession>
<dbReference type="AlphaFoldDB" id="A0A371DE01"/>
<keyword evidence="3" id="KW-1185">Reference proteome</keyword>
<sequence length="104" mass="11035">MPLFDIALPKPLVKALVGSKGKGKGQGKGNKVAGDKRRPSWVRLGRSMAGPFGAKGKLQAQEKSRLPERSSGAGTLRRVSSSLRTDAWTNRTAKTTATSARDTS</sequence>
<gene>
    <name evidence="2" type="ORF">OH76DRAFT_1417752</name>
</gene>
<organism evidence="2 3">
    <name type="scientific">Lentinus brumalis</name>
    <dbReference type="NCBI Taxonomy" id="2498619"/>
    <lineage>
        <taxon>Eukaryota</taxon>
        <taxon>Fungi</taxon>
        <taxon>Dikarya</taxon>
        <taxon>Basidiomycota</taxon>
        <taxon>Agaricomycotina</taxon>
        <taxon>Agaricomycetes</taxon>
        <taxon>Polyporales</taxon>
        <taxon>Polyporaceae</taxon>
        <taxon>Lentinus</taxon>
    </lineage>
</organism>
<name>A0A371DE01_9APHY</name>
<feature type="compositionally biased region" description="Polar residues" evidence="1">
    <location>
        <begin position="78"/>
        <end position="104"/>
    </location>
</feature>
<dbReference type="Proteomes" id="UP000256964">
    <property type="component" value="Unassembled WGS sequence"/>
</dbReference>